<dbReference type="PROSITE" id="PS01131">
    <property type="entry name" value="RRNA_A_DIMETH"/>
    <property type="match status" value="1"/>
</dbReference>
<evidence type="ECO:0000313" key="10">
    <source>
        <dbReference type="Proteomes" id="UP000230069"/>
    </source>
</evidence>
<reference evidence="9 10" key="1">
    <citation type="submission" date="2017-09" db="EMBL/GenBank/DDBJ databases">
        <title>WGS assembly of Aquilegia coerulea Goldsmith.</title>
        <authorList>
            <person name="Hodges S."/>
            <person name="Kramer E."/>
            <person name="Nordborg M."/>
            <person name="Tomkins J."/>
            <person name="Borevitz J."/>
            <person name="Derieg N."/>
            <person name="Yan J."/>
            <person name="Mihaltcheva S."/>
            <person name="Hayes R.D."/>
            <person name="Rokhsar D."/>
        </authorList>
    </citation>
    <scope>NUCLEOTIDE SEQUENCE [LARGE SCALE GENOMIC DNA]</scope>
    <source>
        <strain evidence="10">cv. Goldsmith</strain>
    </source>
</reference>
<accession>A0A2G5EG67</accession>
<dbReference type="InParanoid" id="A0A2G5EG67"/>
<dbReference type="EMBL" id="KZ305026">
    <property type="protein sequence ID" value="PIA54710.1"/>
    <property type="molecule type" value="Genomic_DNA"/>
</dbReference>
<feature type="binding site" evidence="6">
    <location>
        <position position="22"/>
    </location>
    <ligand>
        <name>S-adenosyl-L-methionine</name>
        <dbReference type="ChEBI" id="CHEBI:59789"/>
    </ligand>
</feature>
<evidence type="ECO:0000256" key="7">
    <source>
        <dbReference type="RuleBase" id="RU362106"/>
    </source>
</evidence>
<dbReference type="InterPro" id="IPR020598">
    <property type="entry name" value="rRNA_Ade_methylase_Trfase_N"/>
</dbReference>
<protein>
    <recommendedName>
        <fullName evidence="7">rRNA adenine N(6)-methyltransferase</fullName>
        <ecNumber evidence="7">2.1.1.-</ecNumber>
    </recommendedName>
</protein>
<name>A0A2G5EG67_AQUCA</name>
<dbReference type="OrthoDB" id="74991at2759"/>
<dbReference type="PANTHER" id="PTHR11727">
    <property type="entry name" value="DIMETHYLADENOSINE TRANSFERASE"/>
    <property type="match status" value="1"/>
</dbReference>
<evidence type="ECO:0000256" key="5">
    <source>
        <dbReference type="ARBA" id="ARBA00022884"/>
    </source>
</evidence>
<dbReference type="SMART" id="SM00650">
    <property type="entry name" value="rADc"/>
    <property type="match status" value="1"/>
</dbReference>
<dbReference type="Gene3D" id="3.40.50.150">
    <property type="entry name" value="Vaccinia Virus protein VP39"/>
    <property type="match status" value="1"/>
</dbReference>
<proteinExistence type="inferred from homology"/>
<evidence type="ECO:0000256" key="2">
    <source>
        <dbReference type="ARBA" id="ARBA00022603"/>
    </source>
</evidence>
<dbReference type="EC" id="2.1.1.-" evidence="7"/>
<keyword evidence="2 6" id="KW-0489">Methyltransferase</keyword>
<dbReference type="Proteomes" id="UP000230069">
    <property type="component" value="Unassembled WGS sequence"/>
</dbReference>
<keyword evidence="4 6" id="KW-0949">S-adenosyl-L-methionine</keyword>
<dbReference type="NCBIfam" id="TIGR00755">
    <property type="entry name" value="ksgA"/>
    <property type="match status" value="1"/>
</dbReference>
<organism evidence="9 10">
    <name type="scientific">Aquilegia coerulea</name>
    <name type="common">Rocky mountain columbine</name>
    <dbReference type="NCBI Taxonomy" id="218851"/>
    <lineage>
        <taxon>Eukaryota</taxon>
        <taxon>Viridiplantae</taxon>
        <taxon>Streptophyta</taxon>
        <taxon>Embryophyta</taxon>
        <taxon>Tracheophyta</taxon>
        <taxon>Spermatophyta</taxon>
        <taxon>Magnoliopsida</taxon>
        <taxon>Ranunculales</taxon>
        <taxon>Ranunculaceae</taxon>
        <taxon>Thalictroideae</taxon>
        <taxon>Aquilegia</taxon>
    </lineage>
</organism>
<dbReference type="PROSITE" id="PS51689">
    <property type="entry name" value="SAM_RNA_A_N6_MT"/>
    <property type="match status" value="1"/>
</dbReference>
<feature type="binding site" evidence="6">
    <location>
        <position position="49"/>
    </location>
    <ligand>
        <name>S-adenosyl-L-methionine</name>
        <dbReference type="ChEBI" id="CHEBI:59789"/>
    </ligand>
</feature>
<evidence type="ECO:0000256" key="3">
    <source>
        <dbReference type="ARBA" id="ARBA00022679"/>
    </source>
</evidence>
<feature type="binding site" evidence="6">
    <location>
        <position position="24"/>
    </location>
    <ligand>
        <name>S-adenosyl-L-methionine</name>
        <dbReference type="ChEBI" id="CHEBI:59789"/>
    </ligand>
</feature>
<dbReference type="GO" id="GO:0000179">
    <property type="term" value="F:rRNA (adenine-N6,N6-)-dimethyltransferase activity"/>
    <property type="evidence" value="ECO:0007669"/>
    <property type="project" value="UniProtKB-UniRule"/>
</dbReference>
<evidence type="ECO:0000313" key="9">
    <source>
        <dbReference type="EMBL" id="PIA54710.1"/>
    </source>
</evidence>
<evidence type="ECO:0000256" key="6">
    <source>
        <dbReference type="PROSITE-ProRule" id="PRU01026"/>
    </source>
</evidence>
<dbReference type="GO" id="GO:0003723">
    <property type="term" value="F:RNA binding"/>
    <property type="evidence" value="ECO:0007669"/>
    <property type="project" value="UniProtKB-UniRule"/>
</dbReference>
<sequence length="319" mass="36497">MNKNPPRICQSGISFHKSKGQHILKNPGTIDKMVLRSGINPTDVILEIGPGTGNLTNKLLETGKKVIAIEKDPRMILELQRRFQEQIISRKLQIINEDVLQSDFPYFDICVANIPYQISSPLITKLLSHTETYNRLWAKPGDKHYSRLSVNTQFRAKVSHLFEVGRNNFRPPPKVDSSVVRIEPVKSLCFKEWDGFIRICFSRKSKTLGSIFRQKSLLSLLENNYNTLCQIKSSEVCPDNVVAQVGLIDDDDEEEEMEIENNEDIMMKSEDVGVGSEFKNKVLSVLKRGEFEDKRSLQLNQKDFLRLLSLFNEVGIHFA</sequence>
<evidence type="ECO:0000256" key="4">
    <source>
        <dbReference type="ARBA" id="ARBA00022691"/>
    </source>
</evidence>
<keyword evidence="5 6" id="KW-0694">RNA-binding</keyword>
<feature type="binding site" evidence="6">
    <location>
        <position position="98"/>
    </location>
    <ligand>
        <name>S-adenosyl-L-methionine</name>
        <dbReference type="ChEBI" id="CHEBI:59789"/>
    </ligand>
</feature>
<dbReference type="GO" id="GO:0005730">
    <property type="term" value="C:nucleolus"/>
    <property type="evidence" value="ECO:0007669"/>
    <property type="project" value="TreeGrafter"/>
</dbReference>
<dbReference type="Pfam" id="PF00398">
    <property type="entry name" value="RrnaAD"/>
    <property type="match status" value="1"/>
</dbReference>
<dbReference type="AlphaFoldDB" id="A0A2G5EG67"/>
<keyword evidence="1 7" id="KW-0698">rRNA processing</keyword>
<evidence type="ECO:0000256" key="1">
    <source>
        <dbReference type="ARBA" id="ARBA00022552"/>
    </source>
</evidence>
<dbReference type="CDD" id="cd02440">
    <property type="entry name" value="AdoMet_MTases"/>
    <property type="match status" value="1"/>
</dbReference>
<dbReference type="STRING" id="218851.A0A2G5EG67"/>
<dbReference type="Gene3D" id="1.10.8.480">
    <property type="match status" value="1"/>
</dbReference>
<comment type="similarity">
    <text evidence="6 7">Belongs to the class I-like SAM-binding methyltransferase superfamily. rRNA adenine N(6)-methyltransferase family.</text>
</comment>
<keyword evidence="10" id="KW-1185">Reference proteome</keyword>
<dbReference type="InterPro" id="IPR029063">
    <property type="entry name" value="SAM-dependent_MTases_sf"/>
</dbReference>
<dbReference type="InterPro" id="IPR011530">
    <property type="entry name" value="rRNA_adenine_dimethylase"/>
</dbReference>
<dbReference type="InterPro" id="IPR001737">
    <property type="entry name" value="KsgA/Erm"/>
</dbReference>
<keyword evidence="3 6" id="KW-0808">Transferase</keyword>
<feature type="domain" description="Ribosomal RNA adenine methylase transferase N-terminal" evidence="8">
    <location>
        <begin position="29"/>
        <end position="186"/>
    </location>
</feature>
<evidence type="ECO:0000259" key="8">
    <source>
        <dbReference type="SMART" id="SM00650"/>
    </source>
</evidence>
<dbReference type="PANTHER" id="PTHR11727:SF7">
    <property type="entry name" value="DIMETHYLADENOSINE TRANSFERASE-RELATED"/>
    <property type="match status" value="1"/>
</dbReference>
<dbReference type="SUPFAM" id="SSF53335">
    <property type="entry name" value="S-adenosyl-L-methionine-dependent methyltransferases"/>
    <property type="match status" value="1"/>
</dbReference>
<gene>
    <name evidence="9" type="ORF">AQUCO_00900940v1</name>
</gene>
<feature type="binding site" evidence="6">
    <location>
        <position position="113"/>
    </location>
    <ligand>
        <name>S-adenosyl-L-methionine</name>
        <dbReference type="ChEBI" id="CHEBI:59789"/>
    </ligand>
</feature>
<dbReference type="InterPro" id="IPR020596">
    <property type="entry name" value="rRNA_Ade_Mease_Trfase_CS"/>
</dbReference>
<feature type="binding site" evidence="6">
    <location>
        <position position="70"/>
    </location>
    <ligand>
        <name>S-adenosyl-L-methionine</name>
        <dbReference type="ChEBI" id="CHEBI:59789"/>
    </ligand>
</feature>